<organism evidence="2 3">
    <name type="scientific">Pandoraea aquatica</name>
    <dbReference type="NCBI Taxonomy" id="2508290"/>
    <lineage>
        <taxon>Bacteria</taxon>
        <taxon>Pseudomonadati</taxon>
        <taxon>Pseudomonadota</taxon>
        <taxon>Betaproteobacteria</taxon>
        <taxon>Burkholderiales</taxon>
        <taxon>Burkholderiaceae</taxon>
        <taxon>Pandoraea</taxon>
    </lineage>
</organism>
<evidence type="ECO:0000313" key="2">
    <source>
        <dbReference type="EMBL" id="VVE18877.1"/>
    </source>
</evidence>
<dbReference type="RefSeq" id="WP_174990132.1">
    <property type="nucleotide sequence ID" value="NZ_CABPSN010000004.1"/>
</dbReference>
<dbReference type="EMBL" id="CABPSN010000004">
    <property type="protein sequence ID" value="VVE18877.1"/>
    <property type="molecule type" value="Genomic_DNA"/>
</dbReference>
<sequence>MTAANPLSTLLSTAFTKFDLNKDGKLDASEFSSFYEILKPGIAVDKGGNPTISEQDYFARMDHNGDGGVTRDEMLSTGVLMPADMTNNGSVEALLAFLQKQVTSSAARAAALLAADDPTPRA</sequence>
<feature type="domain" description="EF-hand" evidence="1">
    <location>
        <begin position="6"/>
        <end position="41"/>
    </location>
</feature>
<name>A0A5E4W1S3_9BURK</name>
<dbReference type="SUPFAM" id="SSF47473">
    <property type="entry name" value="EF-hand"/>
    <property type="match status" value="1"/>
</dbReference>
<dbReference type="InterPro" id="IPR002048">
    <property type="entry name" value="EF_hand_dom"/>
</dbReference>
<dbReference type="GO" id="GO:0005509">
    <property type="term" value="F:calcium ion binding"/>
    <property type="evidence" value="ECO:0007669"/>
    <property type="project" value="InterPro"/>
</dbReference>
<dbReference type="Gene3D" id="1.10.238.10">
    <property type="entry name" value="EF-hand"/>
    <property type="match status" value="1"/>
</dbReference>
<reference evidence="2 3" key="1">
    <citation type="submission" date="2019-08" db="EMBL/GenBank/DDBJ databases">
        <authorList>
            <person name="Peeters C."/>
        </authorList>
    </citation>
    <scope>NUCLEOTIDE SEQUENCE [LARGE SCALE GENOMIC DNA]</scope>
    <source>
        <strain evidence="2 3">LMG 31011</strain>
    </source>
</reference>
<evidence type="ECO:0000313" key="3">
    <source>
        <dbReference type="Proteomes" id="UP000366819"/>
    </source>
</evidence>
<accession>A0A5E4W1S3</accession>
<proteinExistence type="predicted"/>
<dbReference type="AlphaFoldDB" id="A0A5E4W1S3"/>
<dbReference type="Pfam" id="PF13499">
    <property type="entry name" value="EF-hand_7"/>
    <property type="match status" value="1"/>
</dbReference>
<dbReference type="InterPro" id="IPR011992">
    <property type="entry name" value="EF-hand-dom_pair"/>
</dbReference>
<protein>
    <recommendedName>
        <fullName evidence="1">EF-hand domain-containing protein</fullName>
    </recommendedName>
</protein>
<dbReference type="Proteomes" id="UP000366819">
    <property type="component" value="Unassembled WGS sequence"/>
</dbReference>
<dbReference type="PROSITE" id="PS50222">
    <property type="entry name" value="EF_HAND_2"/>
    <property type="match status" value="1"/>
</dbReference>
<dbReference type="InterPro" id="IPR018247">
    <property type="entry name" value="EF_Hand_1_Ca_BS"/>
</dbReference>
<gene>
    <name evidence="2" type="ORF">PAQ31011_03043</name>
</gene>
<dbReference type="CDD" id="cd00051">
    <property type="entry name" value="EFh"/>
    <property type="match status" value="1"/>
</dbReference>
<keyword evidence="3" id="KW-1185">Reference proteome</keyword>
<dbReference type="PROSITE" id="PS00018">
    <property type="entry name" value="EF_HAND_1"/>
    <property type="match status" value="1"/>
</dbReference>
<evidence type="ECO:0000259" key="1">
    <source>
        <dbReference type="PROSITE" id="PS50222"/>
    </source>
</evidence>